<dbReference type="RefSeq" id="WP_166660111.1">
    <property type="nucleotide sequence ID" value="NZ_BAABHR010000021.1"/>
</dbReference>
<sequence>MFVIVAVVVVGVIFLCGALLGVSVAQNQSADRARRNQRDRHISAVRTESLLSHS</sequence>
<dbReference type="EMBL" id="SNYO01000011">
    <property type="protein sequence ID" value="TDQ48934.1"/>
    <property type="molecule type" value="Genomic_DNA"/>
</dbReference>
<organism evidence="1 2">
    <name type="scientific">Actinomycetospora succinea</name>
    <dbReference type="NCBI Taxonomy" id="663603"/>
    <lineage>
        <taxon>Bacteria</taxon>
        <taxon>Bacillati</taxon>
        <taxon>Actinomycetota</taxon>
        <taxon>Actinomycetes</taxon>
        <taxon>Pseudonocardiales</taxon>
        <taxon>Pseudonocardiaceae</taxon>
        <taxon>Actinomycetospora</taxon>
    </lineage>
</organism>
<proteinExistence type="predicted"/>
<accession>A0A4R6UZ16</accession>
<evidence type="ECO:0000313" key="2">
    <source>
        <dbReference type="Proteomes" id="UP000295705"/>
    </source>
</evidence>
<reference evidence="1 2" key="1">
    <citation type="submission" date="2019-03" db="EMBL/GenBank/DDBJ databases">
        <title>Genomic Encyclopedia of Type Strains, Phase IV (KMG-IV): sequencing the most valuable type-strain genomes for metagenomic binning, comparative biology and taxonomic classification.</title>
        <authorList>
            <person name="Goeker M."/>
        </authorList>
    </citation>
    <scope>NUCLEOTIDE SEQUENCE [LARGE SCALE GENOMIC DNA]</scope>
    <source>
        <strain evidence="1 2">DSM 45775</strain>
    </source>
</reference>
<protein>
    <submittedName>
        <fullName evidence="1">Uncharacterized protein</fullName>
    </submittedName>
</protein>
<name>A0A4R6UZ16_9PSEU</name>
<gene>
    <name evidence="1" type="ORF">EV188_111104</name>
</gene>
<dbReference type="Proteomes" id="UP000295705">
    <property type="component" value="Unassembled WGS sequence"/>
</dbReference>
<dbReference type="AlphaFoldDB" id="A0A4R6UZ16"/>
<evidence type="ECO:0000313" key="1">
    <source>
        <dbReference type="EMBL" id="TDQ48934.1"/>
    </source>
</evidence>
<keyword evidence="2" id="KW-1185">Reference proteome</keyword>
<comment type="caution">
    <text evidence="1">The sequence shown here is derived from an EMBL/GenBank/DDBJ whole genome shotgun (WGS) entry which is preliminary data.</text>
</comment>